<proteinExistence type="predicted"/>
<dbReference type="EMBL" id="HBUE01350901">
    <property type="protein sequence ID" value="CAG6603089.1"/>
    <property type="molecule type" value="Transcribed_RNA"/>
</dbReference>
<dbReference type="AlphaFoldDB" id="A0A8D8N443"/>
<dbReference type="EMBL" id="HBUE01032144">
    <property type="protein sequence ID" value="CAG6457038.1"/>
    <property type="molecule type" value="Transcribed_RNA"/>
</dbReference>
<evidence type="ECO:0000313" key="1">
    <source>
        <dbReference type="EMBL" id="CAG6550795.1"/>
    </source>
</evidence>
<reference evidence="1" key="1">
    <citation type="submission" date="2021-05" db="EMBL/GenBank/DDBJ databases">
        <authorList>
            <person name="Alioto T."/>
            <person name="Alioto T."/>
            <person name="Gomez Garrido J."/>
        </authorList>
    </citation>
    <scope>NUCLEOTIDE SEQUENCE</scope>
</reference>
<dbReference type="EMBL" id="HBUE01350896">
    <property type="protein sequence ID" value="CAG6603083.1"/>
    <property type="molecule type" value="Transcribed_RNA"/>
</dbReference>
<protein>
    <submittedName>
        <fullName evidence="1">(northern house mosquito) hypothetical protein</fullName>
    </submittedName>
</protein>
<sequence length="100" mass="11813">MTPIRTTSRRSSTRRRSASCCWRRSRTLPARRSSWWRCRRRCSSWSRINPSRSSLMTVPLEGRVARSAVESRSTAIRTAWIRPTWISRASGCWIHCWSTR</sequence>
<organism evidence="1">
    <name type="scientific">Culex pipiens</name>
    <name type="common">House mosquito</name>
    <dbReference type="NCBI Taxonomy" id="7175"/>
    <lineage>
        <taxon>Eukaryota</taxon>
        <taxon>Metazoa</taxon>
        <taxon>Ecdysozoa</taxon>
        <taxon>Arthropoda</taxon>
        <taxon>Hexapoda</taxon>
        <taxon>Insecta</taxon>
        <taxon>Pterygota</taxon>
        <taxon>Neoptera</taxon>
        <taxon>Endopterygota</taxon>
        <taxon>Diptera</taxon>
        <taxon>Nematocera</taxon>
        <taxon>Culicoidea</taxon>
        <taxon>Culicidae</taxon>
        <taxon>Culicinae</taxon>
        <taxon>Culicini</taxon>
        <taxon>Culex</taxon>
        <taxon>Culex</taxon>
    </lineage>
</organism>
<dbReference type="EMBL" id="HBUE01243797">
    <property type="protein sequence ID" value="CAG6550789.1"/>
    <property type="molecule type" value="Transcribed_RNA"/>
</dbReference>
<accession>A0A8D8N443</accession>
<dbReference type="EMBL" id="HBUE01032145">
    <property type="protein sequence ID" value="CAG6457040.1"/>
    <property type="molecule type" value="Transcribed_RNA"/>
</dbReference>
<dbReference type="EMBL" id="HBUE01243802">
    <property type="protein sequence ID" value="CAG6550795.1"/>
    <property type="molecule type" value="Transcribed_RNA"/>
</dbReference>
<name>A0A8D8N443_CULPI</name>